<organism evidence="2 3">
    <name type="scientific">Paenibacillus solanacearum</name>
    <dbReference type="NCBI Taxonomy" id="2048548"/>
    <lineage>
        <taxon>Bacteria</taxon>
        <taxon>Bacillati</taxon>
        <taxon>Bacillota</taxon>
        <taxon>Bacilli</taxon>
        <taxon>Bacillales</taxon>
        <taxon>Paenibacillaceae</taxon>
        <taxon>Paenibacillus</taxon>
    </lineage>
</organism>
<protein>
    <recommendedName>
        <fullName evidence="1">HTH LytTR-type domain-containing protein</fullName>
    </recommendedName>
</protein>
<dbReference type="EMBL" id="CAJVAS010000055">
    <property type="protein sequence ID" value="CAG7650750.1"/>
    <property type="molecule type" value="Genomic_DNA"/>
</dbReference>
<feature type="domain" description="HTH LytTR-type" evidence="1">
    <location>
        <begin position="4"/>
        <end position="112"/>
    </location>
</feature>
<accession>A0A916KA92</accession>
<dbReference type="InterPro" id="IPR007492">
    <property type="entry name" value="LytTR_DNA-bd_dom"/>
</dbReference>
<evidence type="ECO:0000313" key="2">
    <source>
        <dbReference type="EMBL" id="CAG7650750.1"/>
    </source>
</evidence>
<name>A0A916KA92_9BACL</name>
<comment type="caution">
    <text evidence="2">The sequence shown here is derived from an EMBL/GenBank/DDBJ whole genome shotgun (WGS) entry which is preliminary data.</text>
</comment>
<gene>
    <name evidence="2" type="ORF">PAESOLCIP111_06166</name>
</gene>
<reference evidence="2" key="1">
    <citation type="submission" date="2021-06" db="EMBL/GenBank/DDBJ databases">
        <authorList>
            <person name="Criscuolo A."/>
        </authorList>
    </citation>
    <scope>NUCLEOTIDE SEQUENCE</scope>
    <source>
        <strain evidence="2">CIP111600</strain>
    </source>
</reference>
<dbReference type="Pfam" id="PF04397">
    <property type="entry name" value="LytTR"/>
    <property type="match status" value="1"/>
</dbReference>
<dbReference type="GO" id="GO:0003677">
    <property type="term" value="F:DNA binding"/>
    <property type="evidence" value="ECO:0007669"/>
    <property type="project" value="InterPro"/>
</dbReference>
<dbReference type="PROSITE" id="PS50930">
    <property type="entry name" value="HTH_LYTTR"/>
    <property type="match status" value="1"/>
</dbReference>
<sequence length="112" mass="13034">MILLNCTDVEGNRVDIQVNRVYYFYSKKNHKYKLFVHSDYGEELEFALMGSIESAEGFFAQFGFVRLDTDNITNLSKIKEVVTSVFGKIEARFDDGTYVTVSRARHKKYLKQ</sequence>
<keyword evidence="3" id="KW-1185">Reference proteome</keyword>
<proteinExistence type="predicted"/>
<evidence type="ECO:0000259" key="1">
    <source>
        <dbReference type="PROSITE" id="PS50930"/>
    </source>
</evidence>
<dbReference type="Proteomes" id="UP000693672">
    <property type="component" value="Unassembled WGS sequence"/>
</dbReference>
<dbReference type="RefSeq" id="WP_218095826.1">
    <property type="nucleotide sequence ID" value="NZ_CAJVAS010000055.1"/>
</dbReference>
<evidence type="ECO:0000313" key="3">
    <source>
        <dbReference type="Proteomes" id="UP000693672"/>
    </source>
</evidence>
<dbReference type="AlphaFoldDB" id="A0A916KA92"/>